<dbReference type="Proteomes" id="UP000735874">
    <property type="component" value="Unassembled WGS sequence"/>
</dbReference>
<dbReference type="VEuPathDB" id="FungiDB:PC110_g2267"/>
<evidence type="ECO:0000313" key="8">
    <source>
        <dbReference type="Proteomes" id="UP000251314"/>
    </source>
</evidence>
<dbReference type="Proteomes" id="UP000697107">
    <property type="component" value="Unassembled WGS sequence"/>
</dbReference>
<evidence type="ECO:0000313" key="7">
    <source>
        <dbReference type="EMBL" id="RAW41540.1"/>
    </source>
</evidence>
<dbReference type="Proteomes" id="UP000251314">
    <property type="component" value="Unassembled WGS sequence"/>
</dbReference>
<feature type="region of interest" description="Disordered" evidence="1">
    <location>
        <begin position="24"/>
        <end position="47"/>
    </location>
</feature>
<evidence type="ECO:0000313" key="5">
    <source>
        <dbReference type="EMBL" id="KAG2984007.1"/>
    </source>
</evidence>
<dbReference type="EMBL" id="RCMI01000240">
    <property type="protein sequence ID" value="KAG2923336.1"/>
    <property type="molecule type" value="Genomic_DNA"/>
</dbReference>
<dbReference type="Proteomes" id="UP000774804">
    <property type="component" value="Unassembled WGS sequence"/>
</dbReference>
<accession>A0A329SY18</accession>
<comment type="caution">
    <text evidence="7">The sequence shown here is derived from an EMBL/GenBank/DDBJ whole genome shotgun (WGS) entry which is preliminary data.</text>
</comment>
<dbReference type="Proteomes" id="UP000760860">
    <property type="component" value="Unassembled WGS sequence"/>
</dbReference>
<dbReference type="EMBL" id="RCMG01000256">
    <property type="protein sequence ID" value="KAG2858335.1"/>
    <property type="molecule type" value="Genomic_DNA"/>
</dbReference>
<sequence length="47" mass="5446">MQAAFEALFLKYKVDVVRTAHEHCHERHTPIRNNQPVLDGVSSDRKT</sequence>
<evidence type="ECO:0000313" key="6">
    <source>
        <dbReference type="EMBL" id="KAG3220967.1"/>
    </source>
</evidence>
<dbReference type="STRING" id="29920.A0A329SY18"/>
<proteinExistence type="predicted"/>
<reference evidence="6" key="2">
    <citation type="submission" date="2018-05" db="EMBL/GenBank/DDBJ databases">
        <title>Effector identification in a new, highly contiguous assembly of the strawberry crown rot pathogen Phytophthora cactorum.</title>
        <authorList>
            <person name="Armitage A.D."/>
            <person name="Nellist C.F."/>
            <person name="Bates H."/>
            <person name="Vickerstaff R.J."/>
            <person name="Harrison R.J."/>
        </authorList>
    </citation>
    <scope>NUCLEOTIDE SEQUENCE</scope>
    <source>
        <strain evidence="2">15-7</strain>
        <strain evidence="3">4032</strain>
        <strain evidence="4">4040</strain>
        <strain evidence="5">P415</strain>
        <strain evidence="6">P421</strain>
    </source>
</reference>
<protein>
    <submittedName>
        <fullName evidence="7">Uncharacterized protein</fullName>
    </submittedName>
</protein>
<evidence type="ECO:0000313" key="4">
    <source>
        <dbReference type="EMBL" id="KAG2940854.1"/>
    </source>
</evidence>
<dbReference type="Gene3D" id="3.60.21.10">
    <property type="match status" value="1"/>
</dbReference>
<gene>
    <name evidence="7" type="ORF">PC110_g2267</name>
    <name evidence="2" type="ORF">PC113_g9901</name>
    <name evidence="3" type="ORF">PC115_g8986</name>
    <name evidence="4" type="ORF">PC117_g10419</name>
    <name evidence="5" type="ORF">PC118_g9111</name>
    <name evidence="6" type="ORF">PC129_g8286</name>
</gene>
<reference evidence="7 8" key="1">
    <citation type="submission" date="2018-01" db="EMBL/GenBank/DDBJ databases">
        <title>Draft genome of the strawberry crown rot pathogen Phytophthora cactorum.</title>
        <authorList>
            <person name="Armitage A.D."/>
            <person name="Lysoe E."/>
            <person name="Nellist C.F."/>
            <person name="Harrison R.J."/>
            <person name="Brurberg M.B."/>
        </authorList>
    </citation>
    <scope>NUCLEOTIDE SEQUENCE [LARGE SCALE GENOMIC DNA]</scope>
    <source>
        <strain evidence="7 8">10300</strain>
    </source>
</reference>
<dbReference type="EMBL" id="RCMV01000239">
    <property type="protein sequence ID" value="KAG3220967.1"/>
    <property type="molecule type" value="Genomic_DNA"/>
</dbReference>
<dbReference type="EMBL" id="RCML01000244">
    <property type="protein sequence ID" value="KAG2984007.1"/>
    <property type="molecule type" value="Genomic_DNA"/>
</dbReference>
<evidence type="ECO:0000313" key="2">
    <source>
        <dbReference type="EMBL" id="KAG2858335.1"/>
    </source>
</evidence>
<dbReference type="OrthoDB" id="45007at2759"/>
<organism evidence="7 8">
    <name type="scientific">Phytophthora cactorum</name>
    <dbReference type="NCBI Taxonomy" id="29920"/>
    <lineage>
        <taxon>Eukaryota</taxon>
        <taxon>Sar</taxon>
        <taxon>Stramenopiles</taxon>
        <taxon>Oomycota</taxon>
        <taxon>Peronosporomycetes</taxon>
        <taxon>Peronosporales</taxon>
        <taxon>Peronosporaceae</taxon>
        <taxon>Phytophthora</taxon>
    </lineage>
</organism>
<keyword evidence="8" id="KW-1185">Reference proteome</keyword>
<dbReference type="EMBL" id="MJFZ01000029">
    <property type="protein sequence ID" value="RAW41540.1"/>
    <property type="molecule type" value="Genomic_DNA"/>
</dbReference>
<evidence type="ECO:0000256" key="1">
    <source>
        <dbReference type="SAM" id="MobiDB-lite"/>
    </source>
</evidence>
<evidence type="ECO:0000313" key="3">
    <source>
        <dbReference type="EMBL" id="KAG2923336.1"/>
    </source>
</evidence>
<dbReference type="SUPFAM" id="SSF56300">
    <property type="entry name" value="Metallo-dependent phosphatases"/>
    <property type="match status" value="1"/>
</dbReference>
<dbReference type="Proteomes" id="UP000736787">
    <property type="component" value="Unassembled WGS sequence"/>
</dbReference>
<name>A0A329SY18_9STRA</name>
<dbReference type="InterPro" id="IPR029052">
    <property type="entry name" value="Metallo-depent_PP-like"/>
</dbReference>
<dbReference type="EMBL" id="RCMK01000253">
    <property type="protein sequence ID" value="KAG2940854.1"/>
    <property type="molecule type" value="Genomic_DNA"/>
</dbReference>
<dbReference type="AlphaFoldDB" id="A0A329SY18"/>